<protein>
    <submittedName>
        <fullName evidence="1">Uncharacterized protein</fullName>
    </submittedName>
</protein>
<evidence type="ECO:0000313" key="2">
    <source>
        <dbReference type="Proteomes" id="UP000612233"/>
    </source>
</evidence>
<evidence type="ECO:0000313" key="1">
    <source>
        <dbReference type="EMBL" id="MBD2766582.1"/>
    </source>
</evidence>
<gene>
    <name evidence="1" type="ORF">IC235_01590</name>
</gene>
<name>A0A927B9F5_9BACT</name>
<dbReference type="EMBL" id="JACXAD010000001">
    <property type="protein sequence ID" value="MBD2766582.1"/>
    <property type="molecule type" value="Genomic_DNA"/>
</dbReference>
<dbReference type="AlphaFoldDB" id="A0A927B9F5"/>
<reference evidence="1" key="1">
    <citation type="submission" date="2020-09" db="EMBL/GenBank/DDBJ databases">
        <authorList>
            <person name="Kim M.K."/>
        </authorList>
    </citation>
    <scope>NUCLEOTIDE SEQUENCE</scope>
    <source>
        <strain evidence="1">BT664</strain>
    </source>
</reference>
<sequence>MIMLQRTAVHWPAGCAIYAEGLAPRHINFTTERPNWSEWDVSHLLGSPRVALSQTAPAAGLGWAARSLVSGGRGYAGRVELSAWRGKVRSTVVGLAPLAL</sequence>
<dbReference type="RefSeq" id="WP_191003399.1">
    <property type="nucleotide sequence ID" value="NZ_JACXAD010000001.1"/>
</dbReference>
<keyword evidence="2" id="KW-1185">Reference proteome</keyword>
<accession>A0A927B9F5</accession>
<proteinExistence type="predicted"/>
<comment type="caution">
    <text evidence="1">The sequence shown here is derived from an EMBL/GenBank/DDBJ whole genome shotgun (WGS) entry which is preliminary data.</text>
</comment>
<organism evidence="1 2">
    <name type="scientific">Hymenobacter montanus</name>
    <dbReference type="NCBI Taxonomy" id="2771359"/>
    <lineage>
        <taxon>Bacteria</taxon>
        <taxon>Pseudomonadati</taxon>
        <taxon>Bacteroidota</taxon>
        <taxon>Cytophagia</taxon>
        <taxon>Cytophagales</taxon>
        <taxon>Hymenobacteraceae</taxon>
        <taxon>Hymenobacter</taxon>
    </lineage>
</organism>
<dbReference type="Proteomes" id="UP000612233">
    <property type="component" value="Unassembled WGS sequence"/>
</dbReference>